<dbReference type="InterPro" id="IPR046373">
    <property type="entry name" value="Acyl-CoA_Oxase/DH_mid-dom_sf"/>
</dbReference>
<dbReference type="InterPro" id="IPR013786">
    <property type="entry name" value="AcylCoA_DH/ox_N"/>
</dbReference>
<dbReference type="Pfam" id="PF02771">
    <property type="entry name" value="Acyl-CoA_dh_N"/>
    <property type="match status" value="1"/>
</dbReference>
<name>A0ABP3RXM8_9ACTN</name>
<feature type="domain" description="Acyl-CoA oxidase/dehydrogenase middle" evidence="7">
    <location>
        <begin position="123"/>
        <end position="218"/>
    </location>
</feature>
<dbReference type="Pfam" id="PF00441">
    <property type="entry name" value="Acyl-CoA_dh_1"/>
    <property type="match status" value="1"/>
</dbReference>
<dbReference type="Pfam" id="PF02770">
    <property type="entry name" value="Acyl-CoA_dh_M"/>
    <property type="match status" value="1"/>
</dbReference>
<gene>
    <name evidence="9" type="ORF">GCM10009547_22970</name>
</gene>
<comment type="cofactor">
    <cofactor evidence="1 5">
        <name>FAD</name>
        <dbReference type="ChEBI" id="CHEBI:57692"/>
    </cofactor>
</comment>
<sequence>MRRTVFADRHELWRKEVRDFLLREVVPEYPSWEEAGAPPRDFWPRAGAAGILGVGIPVEYGGTPDTSYLHSAVFAEEAQALGLAISGVRVHVDICAPYFLHCTNVEQKQRWLPRIASGQALTAIAMSEPGAGSDLKAMATSARREGDVYVVNGAKTFISNGMYADLIVLAVKTDRDAGRDGISLLVVEEGMPGFSRGRKLEKVGLHAQDLAELFFDDVEVPVANLLGEENNGFAYLTANLAQERLSIAVNSQAAAAAALSATVEIVRAQPGRPAQPVKFELAVAATEVAAGQALVDQALAAHEAGELSPADAAMVKLHATETQGRVVDRCVQVLGEAGLRRSSPLGRAYADARVSRIFGGSSEIMKVIVSQSMGL</sequence>
<evidence type="ECO:0000259" key="6">
    <source>
        <dbReference type="Pfam" id="PF00441"/>
    </source>
</evidence>
<keyword evidence="10" id="KW-1185">Reference proteome</keyword>
<dbReference type="SUPFAM" id="SSF47203">
    <property type="entry name" value="Acyl-CoA dehydrogenase C-terminal domain-like"/>
    <property type="match status" value="1"/>
</dbReference>
<evidence type="ECO:0000256" key="2">
    <source>
        <dbReference type="ARBA" id="ARBA00009347"/>
    </source>
</evidence>
<comment type="caution">
    <text evidence="9">The sequence shown here is derived from an EMBL/GenBank/DDBJ whole genome shotgun (WGS) entry which is preliminary data.</text>
</comment>
<dbReference type="PANTHER" id="PTHR43884">
    <property type="entry name" value="ACYL-COA DEHYDROGENASE"/>
    <property type="match status" value="1"/>
</dbReference>
<dbReference type="InterPro" id="IPR009075">
    <property type="entry name" value="AcylCo_DH/oxidase_C"/>
</dbReference>
<evidence type="ECO:0000256" key="4">
    <source>
        <dbReference type="ARBA" id="ARBA00022827"/>
    </source>
</evidence>
<feature type="domain" description="Acyl-CoA dehydrogenase/oxidase N-terminal" evidence="8">
    <location>
        <begin position="8"/>
        <end position="119"/>
    </location>
</feature>
<evidence type="ECO:0000313" key="9">
    <source>
        <dbReference type="EMBL" id="GAA0619884.1"/>
    </source>
</evidence>
<keyword evidence="5" id="KW-0560">Oxidoreductase</keyword>
<dbReference type="RefSeq" id="WP_344604791.1">
    <property type="nucleotide sequence ID" value="NZ_BAAAHE010000017.1"/>
</dbReference>
<protein>
    <submittedName>
        <fullName evidence="9">Acyl-CoA dehydrogenase family protein</fullName>
    </submittedName>
</protein>
<evidence type="ECO:0000259" key="8">
    <source>
        <dbReference type="Pfam" id="PF02771"/>
    </source>
</evidence>
<evidence type="ECO:0000259" key="7">
    <source>
        <dbReference type="Pfam" id="PF02770"/>
    </source>
</evidence>
<comment type="similarity">
    <text evidence="2 5">Belongs to the acyl-CoA dehydrogenase family.</text>
</comment>
<dbReference type="InterPro" id="IPR006091">
    <property type="entry name" value="Acyl-CoA_Oxase/DH_mid-dom"/>
</dbReference>
<dbReference type="Proteomes" id="UP001500957">
    <property type="component" value="Unassembled WGS sequence"/>
</dbReference>
<dbReference type="Gene3D" id="2.40.110.10">
    <property type="entry name" value="Butyryl-CoA Dehydrogenase, subunit A, domain 2"/>
    <property type="match status" value="1"/>
</dbReference>
<feature type="domain" description="Acyl-CoA dehydrogenase/oxidase C-terminal" evidence="6">
    <location>
        <begin position="230"/>
        <end position="373"/>
    </location>
</feature>
<dbReference type="InterPro" id="IPR009100">
    <property type="entry name" value="AcylCoA_DH/oxidase_NM_dom_sf"/>
</dbReference>
<dbReference type="InterPro" id="IPR037069">
    <property type="entry name" value="AcylCoA_DH/ox_N_sf"/>
</dbReference>
<dbReference type="InterPro" id="IPR036250">
    <property type="entry name" value="AcylCo_DH-like_C"/>
</dbReference>
<organism evidence="9 10">
    <name type="scientific">Sporichthya brevicatena</name>
    <dbReference type="NCBI Taxonomy" id="171442"/>
    <lineage>
        <taxon>Bacteria</taxon>
        <taxon>Bacillati</taxon>
        <taxon>Actinomycetota</taxon>
        <taxon>Actinomycetes</taxon>
        <taxon>Sporichthyales</taxon>
        <taxon>Sporichthyaceae</taxon>
        <taxon>Sporichthya</taxon>
    </lineage>
</organism>
<dbReference type="PROSITE" id="PS00072">
    <property type="entry name" value="ACYL_COA_DH_1"/>
    <property type="match status" value="1"/>
</dbReference>
<dbReference type="Gene3D" id="1.20.140.10">
    <property type="entry name" value="Butyryl-CoA Dehydrogenase, subunit A, domain 3"/>
    <property type="match status" value="1"/>
</dbReference>
<dbReference type="InterPro" id="IPR006089">
    <property type="entry name" value="Acyl-CoA_DH_CS"/>
</dbReference>
<dbReference type="EMBL" id="BAAAHE010000017">
    <property type="protein sequence ID" value="GAA0619884.1"/>
    <property type="molecule type" value="Genomic_DNA"/>
</dbReference>
<proteinExistence type="inferred from homology"/>
<keyword evidence="3 5" id="KW-0285">Flavoprotein</keyword>
<evidence type="ECO:0000256" key="1">
    <source>
        <dbReference type="ARBA" id="ARBA00001974"/>
    </source>
</evidence>
<evidence type="ECO:0000313" key="10">
    <source>
        <dbReference type="Proteomes" id="UP001500957"/>
    </source>
</evidence>
<reference evidence="10" key="1">
    <citation type="journal article" date="2019" name="Int. J. Syst. Evol. Microbiol.">
        <title>The Global Catalogue of Microorganisms (GCM) 10K type strain sequencing project: providing services to taxonomists for standard genome sequencing and annotation.</title>
        <authorList>
            <consortium name="The Broad Institute Genomics Platform"/>
            <consortium name="The Broad Institute Genome Sequencing Center for Infectious Disease"/>
            <person name="Wu L."/>
            <person name="Ma J."/>
        </authorList>
    </citation>
    <scope>NUCLEOTIDE SEQUENCE [LARGE SCALE GENOMIC DNA]</scope>
    <source>
        <strain evidence="10">JCM 10671</strain>
    </source>
</reference>
<evidence type="ECO:0000256" key="5">
    <source>
        <dbReference type="RuleBase" id="RU362125"/>
    </source>
</evidence>
<dbReference type="PANTHER" id="PTHR43884:SF12">
    <property type="entry name" value="ISOVALERYL-COA DEHYDROGENASE, MITOCHONDRIAL-RELATED"/>
    <property type="match status" value="1"/>
</dbReference>
<evidence type="ECO:0000256" key="3">
    <source>
        <dbReference type="ARBA" id="ARBA00022630"/>
    </source>
</evidence>
<dbReference type="SUPFAM" id="SSF56645">
    <property type="entry name" value="Acyl-CoA dehydrogenase NM domain-like"/>
    <property type="match status" value="1"/>
</dbReference>
<accession>A0ABP3RXM8</accession>
<dbReference type="Gene3D" id="1.10.540.10">
    <property type="entry name" value="Acyl-CoA dehydrogenase/oxidase, N-terminal domain"/>
    <property type="match status" value="1"/>
</dbReference>
<keyword evidence="4 5" id="KW-0274">FAD</keyword>